<evidence type="ECO:0000259" key="5">
    <source>
        <dbReference type="PROSITE" id="PS51935"/>
    </source>
</evidence>
<dbReference type="SUPFAM" id="SSF54001">
    <property type="entry name" value="Cysteine proteinases"/>
    <property type="match status" value="1"/>
</dbReference>
<evidence type="ECO:0000256" key="2">
    <source>
        <dbReference type="ARBA" id="ARBA00022670"/>
    </source>
</evidence>
<comment type="caution">
    <text evidence="6">The sequence shown here is derived from an EMBL/GenBank/DDBJ whole genome shotgun (WGS) entry which is preliminary data.</text>
</comment>
<dbReference type="PANTHER" id="PTHR47359:SF3">
    <property type="entry name" value="NLP_P60 DOMAIN-CONTAINING PROTEIN-RELATED"/>
    <property type="match status" value="1"/>
</dbReference>
<proteinExistence type="inferred from homology"/>
<protein>
    <submittedName>
        <fullName evidence="6">NlpC/P60 family protein</fullName>
    </submittedName>
</protein>
<evidence type="ECO:0000256" key="3">
    <source>
        <dbReference type="ARBA" id="ARBA00022801"/>
    </source>
</evidence>
<reference evidence="6 7" key="1">
    <citation type="submission" date="2019-09" db="EMBL/GenBank/DDBJ databases">
        <title>Segnochrobactrum spirostomi gen. nov., sp. nov., isolated from the ciliate Spirostomum cf. yagiui and description of a novel family, Segnochrobactraceae fam. nov. within the order Rhizobiales of the class Alphaproteobacteria.</title>
        <authorList>
            <person name="Akter S."/>
            <person name="Shazib S.U.A."/>
            <person name="Shin M.K."/>
        </authorList>
    </citation>
    <scope>NUCLEOTIDE SEQUENCE [LARGE SCALE GENOMIC DNA]</scope>
    <source>
        <strain evidence="6 7">Sp-1</strain>
    </source>
</reference>
<keyword evidence="7" id="KW-1185">Reference proteome</keyword>
<dbReference type="Pfam" id="PF00877">
    <property type="entry name" value="NLPC_P60"/>
    <property type="match status" value="1"/>
</dbReference>
<feature type="domain" description="NlpC/P60" evidence="5">
    <location>
        <begin position="1"/>
        <end position="141"/>
    </location>
</feature>
<name>A0A6A7Y0W4_9HYPH</name>
<dbReference type="GO" id="GO:0008234">
    <property type="term" value="F:cysteine-type peptidase activity"/>
    <property type="evidence" value="ECO:0007669"/>
    <property type="project" value="UniProtKB-KW"/>
</dbReference>
<dbReference type="PROSITE" id="PS51935">
    <property type="entry name" value="NLPC_P60"/>
    <property type="match status" value="1"/>
</dbReference>
<dbReference type="InterPro" id="IPR000064">
    <property type="entry name" value="NLP_P60_dom"/>
</dbReference>
<dbReference type="RefSeq" id="WP_153479849.1">
    <property type="nucleotide sequence ID" value="NZ_VWNA01000001.1"/>
</dbReference>
<evidence type="ECO:0000256" key="4">
    <source>
        <dbReference type="ARBA" id="ARBA00022807"/>
    </source>
</evidence>
<dbReference type="Proteomes" id="UP000332515">
    <property type="component" value="Unassembled WGS sequence"/>
</dbReference>
<gene>
    <name evidence="6" type="ORF">F0357_08035</name>
</gene>
<comment type="similarity">
    <text evidence="1">Belongs to the peptidase C40 family.</text>
</comment>
<evidence type="ECO:0000313" key="6">
    <source>
        <dbReference type="EMBL" id="MQT12604.1"/>
    </source>
</evidence>
<sequence length="161" mass="17362">MATPQDFYDHLKPFLGLPYIWGADGPSAFDCSGFAQMALASLGLDPSGDQSADGLYRHFSDRRNGTPVLSRADVHCGTIVFYGTQRRVGHIAICLNPTLMIEAGGGGSETISVAIARATGAKVRVRRIDRRHDIVGFRRPTGLPWANNAVDPELPPGIETQ</sequence>
<dbReference type="EMBL" id="VWNA01000001">
    <property type="protein sequence ID" value="MQT12604.1"/>
    <property type="molecule type" value="Genomic_DNA"/>
</dbReference>
<evidence type="ECO:0000256" key="1">
    <source>
        <dbReference type="ARBA" id="ARBA00007074"/>
    </source>
</evidence>
<organism evidence="6 7">
    <name type="scientific">Segnochrobactrum spirostomi</name>
    <dbReference type="NCBI Taxonomy" id="2608987"/>
    <lineage>
        <taxon>Bacteria</taxon>
        <taxon>Pseudomonadati</taxon>
        <taxon>Pseudomonadota</taxon>
        <taxon>Alphaproteobacteria</taxon>
        <taxon>Hyphomicrobiales</taxon>
        <taxon>Segnochrobactraceae</taxon>
        <taxon>Segnochrobactrum</taxon>
    </lineage>
</organism>
<dbReference type="InterPro" id="IPR051794">
    <property type="entry name" value="PG_Endopeptidase_C40"/>
</dbReference>
<dbReference type="InterPro" id="IPR038765">
    <property type="entry name" value="Papain-like_cys_pep_sf"/>
</dbReference>
<keyword evidence="4" id="KW-0788">Thiol protease</keyword>
<evidence type="ECO:0000313" key="7">
    <source>
        <dbReference type="Proteomes" id="UP000332515"/>
    </source>
</evidence>
<keyword evidence="3" id="KW-0378">Hydrolase</keyword>
<dbReference type="GO" id="GO:0006508">
    <property type="term" value="P:proteolysis"/>
    <property type="evidence" value="ECO:0007669"/>
    <property type="project" value="UniProtKB-KW"/>
</dbReference>
<dbReference type="AlphaFoldDB" id="A0A6A7Y0W4"/>
<keyword evidence="2" id="KW-0645">Protease</keyword>
<accession>A0A6A7Y0W4</accession>
<dbReference type="PANTHER" id="PTHR47359">
    <property type="entry name" value="PEPTIDOGLYCAN DL-ENDOPEPTIDASE CWLO"/>
    <property type="match status" value="1"/>
</dbReference>
<dbReference type="Gene3D" id="3.90.1720.10">
    <property type="entry name" value="endopeptidase domain like (from Nostoc punctiforme)"/>
    <property type="match status" value="1"/>
</dbReference>